<keyword evidence="1" id="KW-0808">Transferase</keyword>
<evidence type="ECO:0000313" key="5">
    <source>
        <dbReference type="Proteomes" id="UP000190229"/>
    </source>
</evidence>
<dbReference type="SUPFAM" id="SSF55729">
    <property type="entry name" value="Acyl-CoA N-acyltransferases (Nat)"/>
    <property type="match status" value="1"/>
</dbReference>
<gene>
    <name evidence="4" type="ORF">B2M26_10275</name>
</gene>
<reference evidence="4 5" key="1">
    <citation type="submission" date="2017-02" db="EMBL/GenBank/DDBJ databases">
        <title>Draft genome of Acidibacillus ferrooxidans Huett2.</title>
        <authorList>
            <person name="Schopf S."/>
        </authorList>
    </citation>
    <scope>NUCLEOTIDE SEQUENCE [LARGE SCALE GENOMIC DNA]</scope>
    <source>
        <strain evidence="4 5">Huett2</strain>
    </source>
</reference>
<dbReference type="Pfam" id="PF00583">
    <property type="entry name" value="Acetyltransf_1"/>
    <property type="match status" value="1"/>
</dbReference>
<dbReference type="GO" id="GO:0016747">
    <property type="term" value="F:acyltransferase activity, transferring groups other than amino-acyl groups"/>
    <property type="evidence" value="ECO:0007669"/>
    <property type="project" value="InterPro"/>
</dbReference>
<dbReference type="PANTHER" id="PTHR43420">
    <property type="entry name" value="ACETYLTRANSFERASE"/>
    <property type="match status" value="1"/>
</dbReference>
<comment type="caution">
    <text evidence="4">The sequence shown here is derived from an EMBL/GenBank/DDBJ whole genome shotgun (WGS) entry which is preliminary data.</text>
</comment>
<keyword evidence="2" id="KW-0012">Acyltransferase</keyword>
<dbReference type="Gene3D" id="3.40.630.30">
    <property type="match status" value="1"/>
</dbReference>
<dbReference type="PANTHER" id="PTHR43420:SF47">
    <property type="entry name" value="N-ACETYLTRANSFERASE DOMAIN-CONTAINING PROTEIN"/>
    <property type="match status" value="1"/>
</dbReference>
<dbReference type="PROSITE" id="PS51186">
    <property type="entry name" value="GNAT"/>
    <property type="match status" value="1"/>
</dbReference>
<protein>
    <recommendedName>
        <fullName evidence="3">N-acetyltransferase domain-containing protein</fullName>
    </recommendedName>
</protein>
<dbReference type="InterPro" id="IPR000182">
    <property type="entry name" value="GNAT_dom"/>
</dbReference>
<dbReference type="CDD" id="cd04301">
    <property type="entry name" value="NAT_SF"/>
    <property type="match status" value="1"/>
</dbReference>
<sequence length="187" mass="21213">MNIRLLVDGDAEMYREVRLRALKNDPDSFGSTYEQEATRPLGNFIERIRHTRDQFTLGCFDDSDTLVGIVNFVRENRLKTAHKGNIYGMYIEPQLRGRGVGKALLLALIERATKECEGLEQIHLTVVSNNESAKRLYTTLGFEVYGVEPHALKFDGHYFDEDLMVLRLAISNETTLECSNSHVCGVV</sequence>
<dbReference type="InterPro" id="IPR050680">
    <property type="entry name" value="YpeA/RimI_acetyltransf"/>
</dbReference>
<dbReference type="EMBL" id="MWPS01000027">
    <property type="protein sequence ID" value="OPG15466.1"/>
    <property type="molecule type" value="Genomic_DNA"/>
</dbReference>
<dbReference type="InterPro" id="IPR016181">
    <property type="entry name" value="Acyl_CoA_acyltransferase"/>
</dbReference>
<dbReference type="AlphaFoldDB" id="A0A1V4ERA8"/>
<organism evidence="4 5">
    <name type="scientific">Ferroacidibacillus organovorans</name>
    <dbReference type="NCBI Taxonomy" id="1765683"/>
    <lineage>
        <taxon>Bacteria</taxon>
        <taxon>Bacillati</taxon>
        <taxon>Bacillota</taxon>
        <taxon>Bacilli</taxon>
        <taxon>Bacillales</taxon>
        <taxon>Alicyclobacillaceae</taxon>
        <taxon>Ferroacidibacillus</taxon>
    </lineage>
</organism>
<evidence type="ECO:0000259" key="3">
    <source>
        <dbReference type="PROSITE" id="PS51186"/>
    </source>
</evidence>
<evidence type="ECO:0000256" key="2">
    <source>
        <dbReference type="ARBA" id="ARBA00023315"/>
    </source>
</evidence>
<accession>A0A1V4ERA8</accession>
<keyword evidence="5" id="KW-1185">Reference proteome</keyword>
<evidence type="ECO:0000313" key="4">
    <source>
        <dbReference type="EMBL" id="OPG15466.1"/>
    </source>
</evidence>
<dbReference type="Proteomes" id="UP000190229">
    <property type="component" value="Unassembled WGS sequence"/>
</dbReference>
<name>A0A1V4ERA8_9BACL</name>
<dbReference type="RefSeq" id="WP_079291016.1">
    <property type="nucleotide sequence ID" value="NZ_MWPS01000027.1"/>
</dbReference>
<feature type="domain" description="N-acetyltransferase" evidence="3">
    <location>
        <begin position="1"/>
        <end position="169"/>
    </location>
</feature>
<evidence type="ECO:0000256" key="1">
    <source>
        <dbReference type="ARBA" id="ARBA00022679"/>
    </source>
</evidence>
<proteinExistence type="predicted"/>